<gene>
    <name evidence="8" type="ORF">B0H17DRAFT_1159570</name>
</gene>
<dbReference type="PROSITE" id="PS01023">
    <property type="entry name" value="PTR2_2"/>
    <property type="match status" value="1"/>
</dbReference>
<dbReference type="InterPro" id="IPR018456">
    <property type="entry name" value="PTR2_symporter_CS"/>
</dbReference>
<feature type="transmembrane region" description="Helical" evidence="7">
    <location>
        <begin position="475"/>
        <end position="498"/>
    </location>
</feature>
<feature type="transmembrane region" description="Helical" evidence="7">
    <location>
        <begin position="113"/>
        <end position="136"/>
    </location>
</feature>
<name>A0AAD7DJT1_MYCRO</name>
<keyword evidence="3 6" id="KW-0812">Transmembrane</keyword>
<dbReference type="PANTHER" id="PTHR11654">
    <property type="entry name" value="OLIGOPEPTIDE TRANSPORTER-RELATED"/>
    <property type="match status" value="1"/>
</dbReference>
<dbReference type="GO" id="GO:0016020">
    <property type="term" value="C:membrane"/>
    <property type="evidence" value="ECO:0007669"/>
    <property type="project" value="UniProtKB-SubCell"/>
</dbReference>
<organism evidence="8 9">
    <name type="scientific">Mycena rosella</name>
    <name type="common">Pink bonnet</name>
    <name type="synonym">Agaricus rosellus</name>
    <dbReference type="NCBI Taxonomy" id="1033263"/>
    <lineage>
        <taxon>Eukaryota</taxon>
        <taxon>Fungi</taxon>
        <taxon>Dikarya</taxon>
        <taxon>Basidiomycota</taxon>
        <taxon>Agaricomycotina</taxon>
        <taxon>Agaricomycetes</taxon>
        <taxon>Agaricomycetidae</taxon>
        <taxon>Agaricales</taxon>
        <taxon>Marasmiineae</taxon>
        <taxon>Mycenaceae</taxon>
        <taxon>Mycena</taxon>
    </lineage>
</organism>
<dbReference type="Pfam" id="PF00854">
    <property type="entry name" value="PTR2"/>
    <property type="match status" value="1"/>
</dbReference>
<keyword evidence="4 7" id="KW-1133">Transmembrane helix</keyword>
<evidence type="ECO:0000313" key="8">
    <source>
        <dbReference type="EMBL" id="KAJ7692895.1"/>
    </source>
</evidence>
<dbReference type="GO" id="GO:0006857">
    <property type="term" value="P:oligopeptide transport"/>
    <property type="evidence" value="ECO:0007669"/>
    <property type="project" value="InterPro"/>
</dbReference>
<comment type="subcellular location">
    <subcellularLocation>
        <location evidence="1 6">Membrane</location>
        <topology evidence="1 6">Multi-pass membrane protein</topology>
    </subcellularLocation>
</comment>
<keyword evidence="9" id="KW-1185">Reference proteome</keyword>
<evidence type="ECO:0000313" key="9">
    <source>
        <dbReference type="Proteomes" id="UP001221757"/>
    </source>
</evidence>
<evidence type="ECO:0000256" key="3">
    <source>
        <dbReference type="ARBA" id="ARBA00022692"/>
    </source>
</evidence>
<sequence length="544" mass="59060">MDEVNSAMVEVPAIDDASQYGSQHSAGLCDKGSIVLDPLPSANVPPTAEEIATLRHVADKIPLGAWLVALIALSERFTYYGLTAPFQNYMQNNRDDSLRPGALGLGQSAATRLSYFLTFFVYAMSFGGAVVADGWLGRYKSLTLFASIYVVGALILFVTSLPHVCNSMAPILADQCADTSPTGMSIRTNSKGERVIVDQALTLQQIYTIFYWCVNVGSLSGVATTLMEKYIDFWAAFLLPFCSLWVALAVLIMGRSKFVKPPAKGTILPQAMKAFWLGIRGGFKMDAALPAAQALKHQRTVRWDETFIHELKRGLLACRVFLAWPILLLCQSQMSTNLVSQAGTMETHGLPNDVIGFLNPVSVILLLPLAQQVLYPALRKAKIPFSPINRMALGFLLEVFAQAYASVVQHIVYTAGPCFDAPLKCAASQNGTVPNRVNVFVQTPIYVLEGLGEVFSSPSTYEYAYSEAPPSMKSLLQAVLVSMGALAVVLGLALSSLYKDPLLVISYAVLSGMMFATTAVFYVAFRKHAKPVPAAEVVGRFFVT</sequence>
<evidence type="ECO:0000256" key="5">
    <source>
        <dbReference type="ARBA" id="ARBA00023136"/>
    </source>
</evidence>
<reference evidence="8" key="1">
    <citation type="submission" date="2023-03" db="EMBL/GenBank/DDBJ databases">
        <title>Massive genome expansion in bonnet fungi (Mycena s.s.) driven by repeated elements and novel gene families across ecological guilds.</title>
        <authorList>
            <consortium name="Lawrence Berkeley National Laboratory"/>
            <person name="Harder C.B."/>
            <person name="Miyauchi S."/>
            <person name="Viragh M."/>
            <person name="Kuo A."/>
            <person name="Thoen E."/>
            <person name="Andreopoulos B."/>
            <person name="Lu D."/>
            <person name="Skrede I."/>
            <person name="Drula E."/>
            <person name="Henrissat B."/>
            <person name="Morin E."/>
            <person name="Kohler A."/>
            <person name="Barry K."/>
            <person name="LaButti K."/>
            <person name="Morin E."/>
            <person name="Salamov A."/>
            <person name="Lipzen A."/>
            <person name="Mereny Z."/>
            <person name="Hegedus B."/>
            <person name="Baldrian P."/>
            <person name="Stursova M."/>
            <person name="Weitz H."/>
            <person name="Taylor A."/>
            <person name="Grigoriev I.V."/>
            <person name="Nagy L.G."/>
            <person name="Martin F."/>
            <person name="Kauserud H."/>
        </authorList>
    </citation>
    <scope>NUCLEOTIDE SEQUENCE</scope>
    <source>
        <strain evidence="8">CBHHK067</strain>
    </source>
</reference>
<feature type="transmembrane region" description="Helical" evidence="7">
    <location>
        <begin position="504"/>
        <end position="525"/>
    </location>
</feature>
<dbReference type="InterPro" id="IPR000109">
    <property type="entry name" value="POT_fam"/>
</dbReference>
<proteinExistence type="inferred from homology"/>
<comment type="caution">
    <text evidence="8">The sequence shown here is derived from an EMBL/GenBank/DDBJ whole genome shotgun (WGS) entry which is preliminary data.</text>
</comment>
<dbReference type="EMBL" id="JARKIE010000049">
    <property type="protein sequence ID" value="KAJ7692895.1"/>
    <property type="molecule type" value="Genomic_DNA"/>
</dbReference>
<feature type="transmembrane region" description="Helical" evidence="7">
    <location>
        <begin position="354"/>
        <end position="375"/>
    </location>
</feature>
<dbReference type="Gene3D" id="1.20.1250.20">
    <property type="entry name" value="MFS general substrate transporter like domains"/>
    <property type="match status" value="1"/>
</dbReference>
<dbReference type="Proteomes" id="UP001221757">
    <property type="component" value="Unassembled WGS sequence"/>
</dbReference>
<evidence type="ECO:0000256" key="6">
    <source>
        <dbReference type="RuleBase" id="RU003755"/>
    </source>
</evidence>
<keyword evidence="5 7" id="KW-0472">Membrane</keyword>
<keyword evidence="6" id="KW-0813">Transport</keyword>
<evidence type="ECO:0000256" key="2">
    <source>
        <dbReference type="ARBA" id="ARBA00005982"/>
    </source>
</evidence>
<dbReference type="AlphaFoldDB" id="A0AAD7DJT1"/>
<evidence type="ECO:0000256" key="7">
    <source>
        <dbReference type="SAM" id="Phobius"/>
    </source>
</evidence>
<accession>A0AAD7DJT1</accession>
<dbReference type="InterPro" id="IPR036259">
    <property type="entry name" value="MFS_trans_sf"/>
</dbReference>
<comment type="similarity">
    <text evidence="2 6">Belongs to the major facilitator superfamily. Proton-dependent oligopeptide transporter (POT/PTR) (TC 2.A.17) family.</text>
</comment>
<feature type="transmembrane region" description="Helical" evidence="7">
    <location>
        <begin position="142"/>
        <end position="161"/>
    </location>
</feature>
<evidence type="ECO:0000256" key="4">
    <source>
        <dbReference type="ARBA" id="ARBA00022989"/>
    </source>
</evidence>
<dbReference type="GO" id="GO:0022857">
    <property type="term" value="F:transmembrane transporter activity"/>
    <property type="evidence" value="ECO:0007669"/>
    <property type="project" value="InterPro"/>
</dbReference>
<protein>
    <submittedName>
        <fullName evidence="8">Oligopeptide transporter</fullName>
    </submittedName>
</protein>
<evidence type="ECO:0000256" key="1">
    <source>
        <dbReference type="ARBA" id="ARBA00004141"/>
    </source>
</evidence>
<feature type="transmembrane region" description="Helical" evidence="7">
    <location>
        <begin position="233"/>
        <end position="254"/>
    </location>
</feature>